<accession>A0ABM1IWP2</accession>
<organism evidence="12 13">
    <name type="scientific">Polistes dominula</name>
    <name type="common">European paper wasp</name>
    <name type="synonym">Vespa dominula</name>
    <dbReference type="NCBI Taxonomy" id="743375"/>
    <lineage>
        <taxon>Eukaryota</taxon>
        <taxon>Metazoa</taxon>
        <taxon>Ecdysozoa</taxon>
        <taxon>Arthropoda</taxon>
        <taxon>Hexapoda</taxon>
        <taxon>Insecta</taxon>
        <taxon>Pterygota</taxon>
        <taxon>Neoptera</taxon>
        <taxon>Endopterygota</taxon>
        <taxon>Hymenoptera</taxon>
        <taxon>Apocrita</taxon>
        <taxon>Aculeata</taxon>
        <taxon>Vespoidea</taxon>
        <taxon>Vespidae</taxon>
        <taxon>Polistinae</taxon>
        <taxon>Polistini</taxon>
        <taxon>Polistes</taxon>
    </lineage>
</organism>
<evidence type="ECO:0000256" key="5">
    <source>
        <dbReference type="ARBA" id="ARBA00022692"/>
    </source>
</evidence>
<feature type="region of interest" description="Disordered" evidence="10">
    <location>
        <begin position="422"/>
        <end position="441"/>
    </location>
</feature>
<dbReference type="InterPro" id="IPR026112">
    <property type="entry name" value="AMN"/>
</dbReference>
<dbReference type="RefSeq" id="XP_015184629.1">
    <property type="nucleotide sequence ID" value="XM_015329143.1"/>
</dbReference>
<evidence type="ECO:0000256" key="7">
    <source>
        <dbReference type="ARBA" id="ARBA00022927"/>
    </source>
</evidence>
<comment type="subcellular location">
    <subcellularLocation>
        <location evidence="1">Cell membrane</location>
        <topology evidence="1">Single-pass type I membrane protein</topology>
    </subcellularLocation>
</comment>
<evidence type="ECO:0000256" key="9">
    <source>
        <dbReference type="ARBA" id="ARBA00023136"/>
    </source>
</evidence>
<gene>
    <name evidence="13" type="primary">LOC107070706</name>
</gene>
<evidence type="ECO:0000256" key="1">
    <source>
        <dbReference type="ARBA" id="ARBA00004251"/>
    </source>
</evidence>
<keyword evidence="5 11" id="KW-0812">Transmembrane</keyword>
<keyword evidence="6" id="KW-0732">Signal</keyword>
<protein>
    <recommendedName>
        <fullName evidence="2">Protein amnionless</fullName>
    </recommendedName>
</protein>
<evidence type="ECO:0000313" key="13">
    <source>
        <dbReference type="RefSeq" id="XP_015184629.1"/>
    </source>
</evidence>
<evidence type="ECO:0000256" key="8">
    <source>
        <dbReference type="ARBA" id="ARBA00022989"/>
    </source>
</evidence>
<dbReference type="PANTHER" id="PTHR14995">
    <property type="entry name" value="AMNIONLESS"/>
    <property type="match status" value="1"/>
</dbReference>
<keyword evidence="12" id="KW-1185">Reference proteome</keyword>
<dbReference type="Proteomes" id="UP000694924">
    <property type="component" value="Unplaced"/>
</dbReference>
<evidence type="ECO:0000313" key="12">
    <source>
        <dbReference type="Proteomes" id="UP000694924"/>
    </source>
</evidence>
<dbReference type="Pfam" id="PF14828">
    <property type="entry name" value="Amnionless"/>
    <property type="match status" value="1"/>
</dbReference>
<reference evidence="13" key="1">
    <citation type="submission" date="2025-08" db="UniProtKB">
        <authorList>
            <consortium name="RefSeq"/>
        </authorList>
    </citation>
    <scope>IDENTIFICATION</scope>
    <source>
        <tissue evidence="13">Whole body</tissue>
    </source>
</reference>
<evidence type="ECO:0000256" key="2">
    <source>
        <dbReference type="ARBA" id="ARBA00021200"/>
    </source>
</evidence>
<dbReference type="GeneID" id="107070706"/>
<dbReference type="PANTHER" id="PTHR14995:SF2">
    <property type="entry name" value="PROTEIN AMNIONLESS"/>
    <property type="match status" value="1"/>
</dbReference>
<evidence type="ECO:0000256" key="3">
    <source>
        <dbReference type="ARBA" id="ARBA00022448"/>
    </source>
</evidence>
<name>A0ABM1IWP2_POLDO</name>
<proteinExistence type="predicted"/>
<keyword evidence="9 11" id="KW-0472">Membrane</keyword>
<sequence length="489" mass="56226">MKCLKCSQIIFVVFSLIKFIFAIEKQWIVDFQWETKENWDQLPEIDGHVIFPLETKHAIGFSKSADLKLSQIDLPKDGSLVLFRNGKLELSYSSKNSNGKISKWLKEGKYFWSDPDNWKGGSEAAPHMERLPCRQDDVVLPGTDETFNIHLPSNEIQVESVRLSNHEYPSTWWDWDEMQRRKEFLGGFLSVKYSQYGCSNCRCQDGLPYDYLKEICAIQGPKCGFAACEYPLQIEGHCCLYCGGRIIIPKKASLAIIRSLVDEVFEQRATSIAWHVRRTWTGNIEVLIKEKSEYTGANTLIALEDLLTKLHEENIEISYTENTGAPLKDSRLAVMLGPLFGAPMIILVLLIIGFWYFDYSIRYVLSELSEAWSSVKDKSNKPFSFARFENVLEGNVRIDDSQTRRREHEMNEELINGEEVLLDEEDGGGPSTGGNFENPLYRSKRDKNFRIEERELINVHLPLSLTSLKNRVKDNTDEDDDDVIQMDIE</sequence>
<evidence type="ECO:0000256" key="6">
    <source>
        <dbReference type="ARBA" id="ARBA00022729"/>
    </source>
</evidence>
<keyword evidence="4" id="KW-1003">Cell membrane</keyword>
<keyword evidence="7" id="KW-0653">Protein transport</keyword>
<feature type="transmembrane region" description="Helical" evidence="11">
    <location>
        <begin position="332"/>
        <end position="357"/>
    </location>
</feature>
<evidence type="ECO:0000256" key="10">
    <source>
        <dbReference type="SAM" id="MobiDB-lite"/>
    </source>
</evidence>
<keyword evidence="8 11" id="KW-1133">Transmembrane helix</keyword>
<keyword evidence="3" id="KW-0813">Transport</keyword>
<evidence type="ECO:0000256" key="4">
    <source>
        <dbReference type="ARBA" id="ARBA00022475"/>
    </source>
</evidence>
<evidence type="ECO:0000256" key="11">
    <source>
        <dbReference type="SAM" id="Phobius"/>
    </source>
</evidence>